<dbReference type="RefSeq" id="WP_281808304.1">
    <property type="nucleotide sequence ID" value="NZ_BSDO01000004.1"/>
</dbReference>
<evidence type="ECO:0000313" key="3">
    <source>
        <dbReference type="Proteomes" id="UP001245370"/>
    </source>
</evidence>
<dbReference type="GeneID" id="95763917"/>
<feature type="region of interest" description="Disordered" evidence="1">
    <location>
        <begin position="17"/>
        <end position="38"/>
    </location>
</feature>
<evidence type="ECO:0000313" key="2">
    <source>
        <dbReference type="EMBL" id="MDR6334523.1"/>
    </source>
</evidence>
<keyword evidence="3" id="KW-1185">Reference proteome</keyword>
<protein>
    <submittedName>
        <fullName evidence="2">Uncharacterized protein</fullName>
    </submittedName>
</protein>
<dbReference type="EMBL" id="JAVDPY010000005">
    <property type="protein sequence ID" value="MDR6334523.1"/>
    <property type="molecule type" value="Genomic_DNA"/>
</dbReference>
<proteinExistence type="predicted"/>
<gene>
    <name evidence="2" type="ORF">GGQ86_003005</name>
</gene>
<reference evidence="2 3" key="1">
    <citation type="submission" date="2023-07" db="EMBL/GenBank/DDBJ databases">
        <title>Genomic Encyclopedia of Type Strains, Phase IV (KMG-IV): sequencing the most valuable type-strain genomes for metagenomic binning, comparative biology and taxonomic classification.</title>
        <authorList>
            <person name="Goeker M."/>
        </authorList>
    </citation>
    <scope>NUCLEOTIDE SEQUENCE [LARGE SCALE GENOMIC DNA]</scope>
    <source>
        <strain evidence="2 3">DSM 338</strain>
    </source>
</reference>
<name>A0ABU1KI59_XANFL</name>
<comment type="caution">
    <text evidence="2">The sequence shown here is derived from an EMBL/GenBank/DDBJ whole genome shotgun (WGS) entry which is preliminary data.</text>
</comment>
<sequence>MLFLTADNLGRYAVASVDRGPQPAGTGVGEDGQRGNRNAGREELGAWQSAGTLTGKIVERIGQDRAARNAPRETARAPAAGEVALKGRRRPNHQEGHVTIGMTRVFATILAGLARERPDRGESLLGYVEAEAGYLRDKMPGTADAMREACAEARRLRSRDRVAAE</sequence>
<organism evidence="2 3">
    <name type="scientific">Xanthobacter flavus</name>
    <dbReference type="NCBI Taxonomy" id="281"/>
    <lineage>
        <taxon>Bacteria</taxon>
        <taxon>Pseudomonadati</taxon>
        <taxon>Pseudomonadota</taxon>
        <taxon>Alphaproteobacteria</taxon>
        <taxon>Hyphomicrobiales</taxon>
        <taxon>Xanthobacteraceae</taxon>
        <taxon>Xanthobacter</taxon>
    </lineage>
</organism>
<accession>A0ABU1KI59</accession>
<evidence type="ECO:0000256" key="1">
    <source>
        <dbReference type="SAM" id="MobiDB-lite"/>
    </source>
</evidence>
<dbReference type="Proteomes" id="UP001245370">
    <property type="component" value="Unassembled WGS sequence"/>
</dbReference>